<keyword evidence="22" id="KW-1185">Reference proteome</keyword>
<evidence type="ECO:0000256" key="12">
    <source>
        <dbReference type="ARBA" id="ARBA00022786"/>
    </source>
</evidence>
<dbReference type="GO" id="GO:0005634">
    <property type="term" value="C:nucleus"/>
    <property type="evidence" value="ECO:0007669"/>
    <property type="project" value="TreeGrafter"/>
</dbReference>
<feature type="domain" description="RING-type" evidence="20">
    <location>
        <begin position="431"/>
        <end position="465"/>
    </location>
</feature>
<evidence type="ECO:0000256" key="5">
    <source>
        <dbReference type="ARBA" id="ARBA00022490"/>
    </source>
</evidence>
<keyword evidence="10" id="KW-0677">Repeat</keyword>
<comment type="catalytic activity">
    <reaction evidence="1">
        <text>S-ubiquitinyl-[E2 ubiquitin-conjugating enzyme]-L-cysteine + [acceptor protein]-L-lysine = [E2 ubiquitin-conjugating enzyme]-L-cysteine + N(6)-ubiquitinyl-[acceptor protein]-L-lysine.</text>
        <dbReference type="EC" id="2.3.2.27"/>
    </reaction>
</comment>
<dbReference type="PROSITE" id="PS50089">
    <property type="entry name" value="ZF_RING_2"/>
    <property type="match status" value="1"/>
</dbReference>
<dbReference type="Gene3D" id="1.10.8.10">
    <property type="entry name" value="DNA helicase RuvA subunit, C-terminal domain"/>
    <property type="match status" value="1"/>
</dbReference>
<evidence type="ECO:0000313" key="22">
    <source>
        <dbReference type="Proteomes" id="UP001148018"/>
    </source>
</evidence>
<feature type="compositionally biased region" description="Basic and acidic residues" evidence="19">
    <location>
        <begin position="231"/>
        <end position="240"/>
    </location>
</feature>
<sequence length="478" mass="52922">MANLTGEGNLESDSSVDWSQVNRRLASFRDSGLAEFRDSGLAEQLSGEKLARAGFYFTGPADRVRCFSCQKTVENWCREDRPVERHKEVSPSCKFLTCAHRVVSNGAYNTDVPCDEEAEDMAFRLRTGEVVDETPYPKVPHMTSEDARLRTFQLWPSGAPVRRRSLAQAGLFYLGESDRVQCFCCAGMLGGWEAGDTAWGEHSKHFANCFFILGHDVGNVPSQGGAEMEQEQEREGEEGGRGGSRQPESHGFPMGSFQERLESYAGVQHSVDPERLARAGFYSTGDGDRVLCFRCGGGVKNWLPDEDPWVEHAKHYPGCSFLLTEKGQDFISQVQLQTPQRNAATSSQNGFSRQHNEVLQSDITREALAIGLDPTTVERAVLEKLGRTGSGYTSVEALVHDCFTTATAASEATSKEDPIEKLQRLQQEKQCKICMDRDICMVFIPCGHLVCCRECSQSLSKCPICCGAITQKLKTYIA</sequence>
<evidence type="ECO:0000256" key="11">
    <source>
        <dbReference type="ARBA" id="ARBA00022771"/>
    </source>
</evidence>
<evidence type="ECO:0000256" key="4">
    <source>
        <dbReference type="ARBA" id="ARBA00012483"/>
    </source>
</evidence>
<dbReference type="GO" id="GO:0006915">
    <property type="term" value="P:apoptotic process"/>
    <property type="evidence" value="ECO:0007669"/>
    <property type="project" value="UniProtKB-KW"/>
</dbReference>
<dbReference type="CDD" id="cd00022">
    <property type="entry name" value="BIR"/>
    <property type="match status" value="3"/>
</dbReference>
<gene>
    <name evidence="21" type="ORF">NHX12_011987</name>
</gene>
<dbReference type="SMART" id="SM00184">
    <property type="entry name" value="RING"/>
    <property type="match status" value="1"/>
</dbReference>
<dbReference type="PANTHER" id="PTHR10044">
    <property type="entry name" value="INHIBITOR OF APOPTOSIS"/>
    <property type="match status" value="1"/>
</dbReference>
<dbReference type="GO" id="GO:0008270">
    <property type="term" value="F:zinc ion binding"/>
    <property type="evidence" value="ECO:0007669"/>
    <property type="project" value="UniProtKB-KW"/>
</dbReference>
<dbReference type="EMBL" id="JANIIK010000116">
    <property type="protein sequence ID" value="KAJ3588394.1"/>
    <property type="molecule type" value="Genomic_DNA"/>
</dbReference>
<dbReference type="GO" id="GO:0005737">
    <property type="term" value="C:cytoplasm"/>
    <property type="evidence" value="ECO:0007669"/>
    <property type="project" value="UniProtKB-SubCell"/>
</dbReference>
<dbReference type="GO" id="GO:0043027">
    <property type="term" value="F:cysteine-type endopeptidase inhibitor activity involved in apoptotic process"/>
    <property type="evidence" value="ECO:0007669"/>
    <property type="project" value="TreeGrafter"/>
</dbReference>
<evidence type="ECO:0000256" key="19">
    <source>
        <dbReference type="SAM" id="MobiDB-lite"/>
    </source>
</evidence>
<dbReference type="InterPro" id="IPR001370">
    <property type="entry name" value="BIR_rpt"/>
</dbReference>
<keyword evidence="9" id="KW-0479">Metal-binding</keyword>
<reference evidence="21" key="1">
    <citation type="submission" date="2022-07" db="EMBL/GenBank/DDBJ databases">
        <title>Chromosome-level genome of Muraenolepis orangiensis.</title>
        <authorList>
            <person name="Kim J."/>
        </authorList>
    </citation>
    <scope>NUCLEOTIDE SEQUENCE</scope>
    <source>
        <strain evidence="21">KU_S4_2022</strain>
        <tissue evidence="21">Muscle</tissue>
    </source>
</reference>
<keyword evidence="12" id="KW-0833">Ubl conjugation pathway</keyword>
<keyword evidence="8" id="KW-0053">Apoptosis</keyword>
<keyword evidence="5" id="KW-0963">Cytoplasm</keyword>
<dbReference type="Gene3D" id="1.10.1170.10">
    <property type="entry name" value="Inhibitor Of Apoptosis Protein (2mihbC-IAP-1), Chain A"/>
    <property type="match status" value="3"/>
</dbReference>
<evidence type="ECO:0000256" key="10">
    <source>
        <dbReference type="ARBA" id="ARBA00022737"/>
    </source>
</evidence>
<dbReference type="Proteomes" id="UP001148018">
    <property type="component" value="Unassembled WGS sequence"/>
</dbReference>
<accession>A0A9Q0DG63</accession>
<keyword evidence="13" id="KW-0862">Zinc</keyword>
<dbReference type="InterPro" id="IPR050784">
    <property type="entry name" value="IAP"/>
</dbReference>
<dbReference type="GO" id="GO:0090263">
    <property type="term" value="P:positive regulation of canonical Wnt signaling pathway"/>
    <property type="evidence" value="ECO:0007669"/>
    <property type="project" value="TreeGrafter"/>
</dbReference>
<dbReference type="PROSITE" id="PS50143">
    <property type="entry name" value="BIR_REPEAT_2"/>
    <property type="match status" value="3"/>
</dbReference>
<dbReference type="GO" id="GO:0051726">
    <property type="term" value="P:regulation of cell cycle"/>
    <property type="evidence" value="ECO:0007669"/>
    <property type="project" value="TreeGrafter"/>
</dbReference>
<evidence type="ECO:0000256" key="7">
    <source>
        <dbReference type="ARBA" id="ARBA00022687"/>
    </source>
</evidence>
<dbReference type="GO" id="GO:0061630">
    <property type="term" value="F:ubiquitin protein ligase activity"/>
    <property type="evidence" value="ECO:0007669"/>
    <property type="project" value="UniProtKB-EC"/>
</dbReference>
<evidence type="ECO:0000256" key="18">
    <source>
        <dbReference type="PROSITE-ProRule" id="PRU00175"/>
    </source>
</evidence>
<evidence type="ECO:0000256" key="1">
    <source>
        <dbReference type="ARBA" id="ARBA00000900"/>
    </source>
</evidence>
<dbReference type="GO" id="GO:0043066">
    <property type="term" value="P:negative regulation of apoptotic process"/>
    <property type="evidence" value="ECO:0007669"/>
    <property type="project" value="TreeGrafter"/>
</dbReference>
<dbReference type="CDD" id="cd16714">
    <property type="entry name" value="RING-HC_BIRC4_8"/>
    <property type="match status" value="1"/>
</dbReference>
<protein>
    <recommendedName>
        <fullName evidence="14">E3 ubiquitin-protein ligase XIAP</fullName>
        <ecNumber evidence="4">2.3.2.27</ecNumber>
    </recommendedName>
    <alternativeName>
        <fullName evidence="15">Baculoviral IAP repeat-containing protein 4</fullName>
    </alternativeName>
    <alternativeName>
        <fullName evidence="17">RING-type E3 ubiquitin transferase XIAP</fullName>
    </alternativeName>
    <alternativeName>
        <fullName evidence="16">X-linked inhibitor of apoptosis protein</fullName>
    </alternativeName>
</protein>
<keyword evidence="11 18" id="KW-0863">Zinc-finger</keyword>
<organism evidence="21 22">
    <name type="scientific">Muraenolepis orangiensis</name>
    <name type="common">Patagonian moray cod</name>
    <dbReference type="NCBI Taxonomy" id="630683"/>
    <lineage>
        <taxon>Eukaryota</taxon>
        <taxon>Metazoa</taxon>
        <taxon>Chordata</taxon>
        <taxon>Craniata</taxon>
        <taxon>Vertebrata</taxon>
        <taxon>Euteleostomi</taxon>
        <taxon>Actinopterygii</taxon>
        <taxon>Neopterygii</taxon>
        <taxon>Teleostei</taxon>
        <taxon>Neoteleostei</taxon>
        <taxon>Acanthomorphata</taxon>
        <taxon>Zeiogadaria</taxon>
        <taxon>Gadariae</taxon>
        <taxon>Gadiformes</taxon>
        <taxon>Muraenolepidoidei</taxon>
        <taxon>Muraenolepididae</taxon>
        <taxon>Muraenolepis</taxon>
    </lineage>
</organism>
<dbReference type="InterPro" id="IPR001841">
    <property type="entry name" value="Znf_RING"/>
</dbReference>
<evidence type="ECO:0000259" key="20">
    <source>
        <dbReference type="PROSITE" id="PS50089"/>
    </source>
</evidence>
<evidence type="ECO:0000256" key="3">
    <source>
        <dbReference type="ARBA" id="ARBA00006672"/>
    </source>
</evidence>
<evidence type="ECO:0000256" key="17">
    <source>
        <dbReference type="ARBA" id="ARBA00044244"/>
    </source>
</evidence>
<dbReference type="OrthoDB" id="5855668at2759"/>
<dbReference type="EC" id="2.3.2.27" evidence="4"/>
<dbReference type="Pfam" id="PF13920">
    <property type="entry name" value="zf-C3HC4_3"/>
    <property type="match status" value="1"/>
</dbReference>
<dbReference type="FunFam" id="3.30.40.10:FF:000184">
    <property type="entry name" value="Baculoviral IAP repeat containing 2"/>
    <property type="match status" value="1"/>
</dbReference>
<evidence type="ECO:0000256" key="6">
    <source>
        <dbReference type="ARBA" id="ARBA00022679"/>
    </source>
</evidence>
<dbReference type="Gene3D" id="3.30.40.10">
    <property type="entry name" value="Zinc/RING finger domain, C3HC4 (zinc finger)"/>
    <property type="match status" value="1"/>
</dbReference>
<evidence type="ECO:0000256" key="15">
    <source>
        <dbReference type="ARBA" id="ARBA00044214"/>
    </source>
</evidence>
<comment type="similarity">
    <text evidence="3">Belongs to the IAP family.</text>
</comment>
<comment type="subcellular location">
    <subcellularLocation>
        <location evidence="2">Cytoplasm</location>
    </subcellularLocation>
</comment>
<dbReference type="SMART" id="SM00238">
    <property type="entry name" value="BIR"/>
    <property type="match status" value="3"/>
</dbReference>
<dbReference type="GO" id="GO:0016055">
    <property type="term" value="P:Wnt signaling pathway"/>
    <property type="evidence" value="ECO:0007669"/>
    <property type="project" value="UniProtKB-KW"/>
</dbReference>
<evidence type="ECO:0000256" key="2">
    <source>
        <dbReference type="ARBA" id="ARBA00004496"/>
    </source>
</evidence>
<dbReference type="InterPro" id="IPR013083">
    <property type="entry name" value="Znf_RING/FYVE/PHD"/>
</dbReference>
<dbReference type="SUPFAM" id="SSF57924">
    <property type="entry name" value="Inhibitor of apoptosis (IAP) repeat"/>
    <property type="match status" value="3"/>
</dbReference>
<comment type="caution">
    <text evidence="21">The sequence shown here is derived from an EMBL/GenBank/DDBJ whole genome shotgun (WGS) entry which is preliminary data.</text>
</comment>
<evidence type="ECO:0000256" key="9">
    <source>
        <dbReference type="ARBA" id="ARBA00022723"/>
    </source>
</evidence>
<evidence type="ECO:0000256" key="13">
    <source>
        <dbReference type="ARBA" id="ARBA00022833"/>
    </source>
</evidence>
<dbReference type="Pfam" id="PF00653">
    <property type="entry name" value="BIR"/>
    <property type="match status" value="3"/>
</dbReference>
<feature type="region of interest" description="Disordered" evidence="19">
    <location>
        <begin position="221"/>
        <end position="255"/>
    </location>
</feature>
<dbReference type="AlphaFoldDB" id="A0A9Q0DG63"/>
<proteinExistence type="inferred from homology"/>
<name>A0A9Q0DG63_9TELE</name>
<dbReference type="FunFam" id="1.10.1170.10:FF:000002">
    <property type="entry name" value="Baculoviral IAP repeat containing 7"/>
    <property type="match status" value="1"/>
</dbReference>
<keyword evidence="6" id="KW-0808">Transferase</keyword>
<keyword evidence="7" id="KW-0879">Wnt signaling pathway</keyword>
<evidence type="ECO:0000313" key="21">
    <source>
        <dbReference type="EMBL" id="KAJ3588394.1"/>
    </source>
</evidence>
<evidence type="ECO:0000256" key="8">
    <source>
        <dbReference type="ARBA" id="ARBA00022703"/>
    </source>
</evidence>
<dbReference type="PANTHER" id="PTHR10044:SF115">
    <property type="entry name" value="E3 UBIQUITIN-PROTEIN LIGASE XIAP"/>
    <property type="match status" value="1"/>
</dbReference>
<evidence type="ECO:0000256" key="16">
    <source>
        <dbReference type="ARBA" id="ARBA00044224"/>
    </source>
</evidence>
<dbReference type="GO" id="GO:0031398">
    <property type="term" value="P:positive regulation of protein ubiquitination"/>
    <property type="evidence" value="ECO:0007669"/>
    <property type="project" value="TreeGrafter"/>
</dbReference>
<evidence type="ECO:0000256" key="14">
    <source>
        <dbReference type="ARBA" id="ARBA00044089"/>
    </source>
</evidence>